<accession>A0A4C1W3T2</accession>
<comment type="caution">
    <text evidence="2">The sequence shown here is derived from an EMBL/GenBank/DDBJ whole genome shotgun (WGS) entry which is preliminary data.</text>
</comment>
<protein>
    <submittedName>
        <fullName evidence="2">Uncharacterized protein</fullName>
    </submittedName>
</protein>
<proteinExistence type="predicted"/>
<gene>
    <name evidence="2" type="ORF">EVAR_25908_1</name>
</gene>
<reference evidence="2 3" key="1">
    <citation type="journal article" date="2019" name="Commun. Biol.">
        <title>The bagworm genome reveals a unique fibroin gene that provides high tensile strength.</title>
        <authorList>
            <person name="Kono N."/>
            <person name="Nakamura H."/>
            <person name="Ohtoshi R."/>
            <person name="Tomita M."/>
            <person name="Numata K."/>
            <person name="Arakawa K."/>
        </authorList>
    </citation>
    <scope>NUCLEOTIDE SEQUENCE [LARGE SCALE GENOMIC DNA]</scope>
</reference>
<dbReference type="AlphaFoldDB" id="A0A4C1W3T2"/>
<dbReference type="OrthoDB" id="7490514at2759"/>
<organism evidence="2 3">
    <name type="scientific">Eumeta variegata</name>
    <name type="common">Bagworm moth</name>
    <name type="synonym">Eumeta japonica</name>
    <dbReference type="NCBI Taxonomy" id="151549"/>
    <lineage>
        <taxon>Eukaryota</taxon>
        <taxon>Metazoa</taxon>
        <taxon>Ecdysozoa</taxon>
        <taxon>Arthropoda</taxon>
        <taxon>Hexapoda</taxon>
        <taxon>Insecta</taxon>
        <taxon>Pterygota</taxon>
        <taxon>Neoptera</taxon>
        <taxon>Endopterygota</taxon>
        <taxon>Lepidoptera</taxon>
        <taxon>Glossata</taxon>
        <taxon>Ditrysia</taxon>
        <taxon>Tineoidea</taxon>
        <taxon>Psychidae</taxon>
        <taxon>Oiketicinae</taxon>
        <taxon>Eumeta</taxon>
    </lineage>
</organism>
<evidence type="ECO:0000313" key="2">
    <source>
        <dbReference type="EMBL" id="GBP45202.1"/>
    </source>
</evidence>
<evidence type="ECO:0000313" key="3">
    <source>
        <dbReference type="Proteomes" id="UP000299102"/>
    </source>
</evidence>
<dbReference type="EMBL" id="BGZK01000466">
    <property type="protein sequence ID" value="GBP45202.1"/>
    <property type="molecule type" value="Genomic_DNA"/>
</dbReference>
<sequence length="263" mass="29556">MLARHVSILYARAAATATRKFSPAVRNTMNDNAKGRRKQTDTSPPKCFSRSTQVLGLASRLNPLAKRFNLIEVKHKSNWQYPACCCKQSKSGNTNTLVRPCNVDTSEDDGQSNEILRTKKKDERSLDSVDDHHSDSISFVKKHGESRLTQDMELFRSEIAAMRQISNISSYFEKLSYAVEGLNNRKYRVQVLGGYSSAVSASSDLKVLVDTRDRLKLELNERDQEILSTEVEITGLPETNNENPVYLAIMVAQKLGVERGVEI</sequence>
<evidence type="ECO:0000256" key="1">
    <source>
        <dbReference type="SAM" id="MobiDB-lite"/>
    </source>
</evidence>
<feature type="region of interest" description="Disordered" evidence="1">
    <location>
        <begin position="22"/>
        <end position="49"/>
    </location>
</feature>
<keyword evidence="3" id="KW-1185">Reference proteome</keyword>
<dbReference type="Proteomes" id="UP000299102">
    <property type="component" value="Unassembled WGS sequence"/>
</dbReference>
<name>A0A4C1W3T2_EUMVA</name>